<evidence type="ECO:0000259" key="1">
    <source>
        <dbReference type="Pfam" id="PF16453"/>
    </source>
</evidence>
<dbReference type="Pfam" id="PF16453">
    <property type="entry name" value="IQ_SEC7_PH"/>
    <property type="match status" value="1"/>
</dbReference>
<keyword evidence="2" id="KW-1185">Reference proteome</keyword>
<accession>A0A915CMP7</accession>
<protein>
    <submittedName>
        <fullName evidence="3">IQ motif and SEC7 domain-containing protein</fullName>
    </submittedName>
</protein>
<dbReference type="InterPro" id="IPR033742">
    <property type="entry name" value="IQSEC_PH"/>
</dbReference>
<organism evidence="2 3">
    <name type="scientific">Ditylenchus dipsaci</name>
    <dbReference type="NCBI Taxonomy" id="166011"/>
    <lineage>
        <taxon>Eukaryota</taxon>
        <taxon>Metazoa</taxon>
        <taxon>Ecdysozoa</taxon>
        <taxon>Nematoda</taxon>
        <taxon>Chromadorea</taxon>
        <taxon>Rhabditida</taxon>
        <taxon>Tylenchina</taxon>
        <taxon>Tylenchomorpha</taxon>
        <taxon>Sphaerularioidea</taxon>
        <taxon>Anguinidae</taxon>
        <taxon>Anguininae</taxon>
        <taxon>Ditylenchus</taxon>
    </lineage>
</organism>
<feature type="domain" description="IQ motif and SEC7" evidence="1">
    <location>
        <begin position="1"/>
        <end position="64"/>
    </location>
</feature>
<reference evidence="3" key="1">
    <citation type="submission" date="2022-11" db="UniProtKB">
        <authorList>
            <consortium name="WormBaseParasite"/>
        </authorList>
    </citation>
    <scope>IDENTIFICATION</scope>
</reference>
<dbReference type="WBParaSite" id="jg10604">
    <property type="protein sequence ID" value="jg10604"/>
    <property type="gene ID" value="jg10604"/>
</dbReference>
<evidence type="ECO:0000313" key="3">
    <source>
        <dbReference type="WBParaSite" id="jg10604"/>
    </source>
</evidence>
<name>A0A915CMP7_9BILA</name>
<dbReference type="AlphaFoldDB" id="A0A915CMP7"/>
<sequence length="75" mass="8770">MRIEEFQNAFYSYGLLISCPDGQELLFNAKNNDDRYRFMADVRESVAEATEMEQLRLEMELDKQSGRANGNKHHP</sequence>
<dbReference type="Gene3D" id="2.30.29.30">
    <property type="entry name" value="Pleckstrin-homology domain (PH domain)/Phosphotyrosine-binding domain (PTB)"/>
    <property type="match status" value="1"/>
</dbReference>
<dbReference type="Proteomes" id="UP000887574">
    <property type="component" value="Unplaced"/>
</dbReference>
<evidence type="ECO:0000313" key="2">
    <source>
        <dbReference type="Proteomes" id="UP000887574"/>
    </source>
</evidence>
<dbReference type="PROSITE" id="PS51257">
    <property type="entry name" value="PROKAR_LIPOPROTEIN"/>
    <property type="match status" value="1"/>
</dbReference>
<proteinExistence type="predicted"/>
<dbReference type="InterPro" id="IPR011993">
    <property type="entry name" value="PH-like_dom_sf"/>
</dbReference>